<dbReference type="InterPro" id="IPR043502">
    <property type="entry name" value="DNA/RNA_pol_sf"/>
</dbReference>
<feature type="domain" description="Reverse transcriptase" evidence="1">
    <location>
        <begin position="489"/>
        <end position="716"/>
    </location>
</feature>
<dbReference type="EMBL" id="CP045898">
    <property type="protein sequence ID" value="QQP39700.1"/>
    <property type="molecule type" value="Genomic_DNA"/>
</dbReference>
<dbReference type="Proteomes" id="UP000595437">
    <property type="component" value="Chromosome 9"/>
</dbReference>
<dbReference type="Pfam" id="PF00078">
    <property type="entry name" value="RVT_1"/>
    <property type="match status" value="1"/>
</dbReference>
<keyword evidence="3" id="KW-1185">Reference proteome</keyword>
<dbReference type="InterPro" id="IPR005135">
    <property type="entry name" value="Endo/exonuclease/phosphatase"/>
</dbReference>
<dbReference type="OrthoDB" id="7763192at2759"/>
<organism evidence="2 3">
    <name type="scientific">Caligus rogercresseyi</name>
    <name type="common">Sea louse</name>
    <dbReference type="NCBI Taxonomy" id="217165"/>
    <lineage>
        <taxon>Eukaryota</taxon>
        <taxon>Metazoa</taxon>
        <taxon>Ecdysozoa</taxon>
        <taxon>Arthropoda</taxon>
        <taxon>Crustacea</taxon>
        <taxon>Multicrustacea</taxon>
        <taxon>Hexanauplia</taxon>
        <taxon>Copepoda</taxon>
        <taxon>Siphonostomatoida</taxon>
        <taxon>Caligidae</taxon>
        <taxon>Caligus</taxon>
    </lineage>
</organism>
<accession>A0A7T8JZQ9</accession>
<dbReference type="PANTHER" id="PTHR47510">
    <property type="entry name" value="REVERSE TRANSCRIPTASE DOMAIN-CONTAINING PROTEIN"/>
    <property type="match status" value="1"/>
</dbReference>
<evidence type="ECO:0000259" key="1">
    <source>
        <dbReference type="PROSITE" id="PS50878"/>
    </source>
</evidence>
<name>A0A7T8JZQ9_CALRO</name>
<dbReference type="InterPro" id="IPR036691">
    <property type="entry name" value="Endo/exonu/phosph_ase_sf"/>
</dbReference>
<dbReference type="InterPro" id="IPR000477">
    <property type="entry name" value="RT_dom"/>
</dbReference>
<dbReference type="SUPFAM" id="SSF56219">
    <property type="entry name" value="DNase I-like"/>
    <property type="match status" value="1"/>
</dbReference>
<dbReference type="PANTHER" id="PTHR47510:SF3">
    <property type="entry name" value="ENDO_EXONUCLEASE_PHOSPHATASE DOMAIN-CONTAINING PROTEIN"/>
    <property type="match status" value="1"/>
</dbReference>
<dbReference type="Pfam" id="PF03372">
    <property type="entry name" value="Exo_endo_phos"/>
    <property type="match status" value="1"/>
</dbReference>
<dbReference type="SUPFAM" id="SSF56672">
    <property type="entry name" value="DNA/RNA polymerases"/>
    <property type="match status" value="1"/>
</dbReference>
<evidence type="ECO:0000313" key="2">
    <source>
        <dbReference type="EMBL" id="QQP39700.1"/>
    </source>
</evidence>
<gene>
    <name evidence="2" type="ORF">FKW44_013507</name>
</gene>
<dbReference type="PROSITE" id="PS50878">
    <property type="entry name" value="RT_POL"/>
    <property type="match status" value="1"/>
</dbReference>
<dbReference type="AlphaFoldDB" id="A0A7T8JZQ9"/>
<evidence type="ECO:0000313" key="3">
    <source>
        <dbReference type="Proteomes" id="UP000595437"/>
    </source>
</evidence>
<dbReference type="GO" id="GO:0071897">
    <property type="term" value="P:DNA biosynthetic process"/>
    <property type="evidence" value="ECO:0007669"/>
    <property type="project" value="UniProtKB-ARBA"/>
</dbReference>
<dbReference type="GO" id="GO:0003824">
    <property type="term" value="F:catalytic activity"/>
    <property type="evidence" value="ECO:0007669"/>
    <property type="project" value="InterPro"/>
</dbReference>
<dbReference type="Gene3D" id="3.60.10.10">
    <property type="entry name" value="Endonuclease/exonuclease/phosphatase"/>
    <property type="match status" value="1"/>
</dbReference>
<feature type="non-terminal residue" evidence="2">
    <location>
        <position position="716"/>
    </location>
</feature>
<reference evidence="3" key="1">
    <citation type="submission" date="2021-01" db="EMBL/GenBank/DDBJ databases">
        <title>Caligus Genome Assembly.</title>
        <authorList>
            <person name="Gallardo-Escarate C."/>
        </authorList>
    </citation>
    <scope>NUCLEOTIDE SEQUENCE [LARGE SCALE GENOMIC DNA]</scope>
</reference>
<proteinExistence type="predicted"/>
<dbReference type="CDD" id="cd01650">
    <property type="entry name" value="RT_nLTR_like"/>
    <property type="match status" value="1"/>
</dbReference>
<protein>
    <recommendedName>
        <fullName evidence="1">Reverse transcriptase domain-containing protein</fullName>
    </recommendedName>
</protein>
<sequence>MLLSFLEKSPGKWRTWQQVSRLKICTWNVAGLSGTKELHLSCLLDRQDIDAAVITETEMAPSVDTFKKKGTRIVTLVKTDLAMRSNAKLRPDLMSSDVQTVWIELTLPTYSVLVGGVYREWNSSEPGSVLTERDRLDVILDQAKSATGTSKRVLILGDFNLDTLRHNDRSYSRRSFLQILSDGMKDASLDYATTKATWKSYGKFEGEHRTSCLDHVYSAGLDCSVKVLEDATSDHRPVLANILVPSERSGTKSIKRRNFKAIRQSELETALQRWPWTSIYSIEDVEKVHKFLLDGITGALNEVAPIKTIKVKTGKNLYLAPDTLKLMRERDKATGSEYRRIRNQVSSMVKRDKVRTNVNKLHQSHNDPKVLWRLANEAIGNSSSPLPASVEVGGIPTVNNAETATAMNDFYIGKIKKLREGLPPSQPPLSSWPKLSAPFSFSFAGAGKIARVIKGMKATEALGVDGIPVSVLKKGIEVLAGPIAHLVNRSLASGTVPTALKMSNVLPVFKGKPATDPASYRPICILPALSKVLETVVKSDLEDHLAKTEALPNHQFGFRKSRSTTAALATAHAKWLEAEQRGKVVGVLGFDLSAAFDTVNQLQLLPKLEKLGIAGTQLKWFHSYLTGGYQRVVWNGTESVFLPVEYGVRQGSILGPILYLVLVADVTSCVGVGNEDNSGYADDFFLWAVGDSLEEVGSLLESRADAFSRFAGGNGL</sequence>